<proteinExistence type="predicted"/>
<dbReference type="AlphaFoldDB" id="A0A7C1SZC3"/>
<accession>A0A7C1SZC3</accession>
<reference evidence="1" key="1">
    <citation type="journal article" date="2020" name="mSystems">
        <title>Genome- and Community-Level Interaction Insights into Carbon Utilization and Element Cycling Functions of Hydrothermarchaeota in Hydrothermal Sediment.</title>
        <authorList>
            <person name="Zhou Z."/>
            <person name="Liu Y."/>
            <person name="Xu W."/>
            <person name="Pan J."/>
            <person name="Luo Z.H."/>
            <person name="Li M."/>
        </authorList>
    </citation>
    <scope>NUCLEOTIDE SEQUENCE [LARGE SCALE GENOMIC DNA]</scope>
    <source>
        <strain evidence="1">SpSt-243</strain>
    </source>
</reference>
<evidence type="ECO:0000313" key="1">
    <source>
        <dbReference type="EMBL" id="HEB45517.1"/>
    </source>
</evidence>
<organism evidence="1">
    <name type="scientific">Agrobacterium albertimagni</name>
    <dbReference type="NCBI Taxonomy" id="147266"/>
    <lineage>
        <taxon>Bacteria</taxon>
        <taxon>Pseudomonadati</taxon>
        <taxon>Pseudomonadota</taxon>
        <taxon>Alphaproteobacteria</taxon>
        <taxon>Hyphomicrobiales</taxon>
        <taxon>Rhizobiaceae</taxon>
        <taxon>Rhizobium/Agrobacterium group</taxon>
        <taxon>Agrobacterium</taxon>
    </lineage>
</organism>
<name>A0A7C1SZC3_9HYPH</name>
<comment type="caution">
    <text evidence="1">The sequence shown here is derived from an EMBL/GenBank/DDBJ whole genome shotgun (WGS) entry which is preliminary data.</text>
</comment>
<sequence length="102" mass="11367">MSVLHRKKPLRDWLITADEGARALHITRQGFKALVREGFIRSADRAGMYRLGSVIDGHAEAVRLGRLAPPHKRTNAPAVFFCEVLPETLTLPYIAPIDHDGL</sequence>
<protein>
    <submittedName>
        <fullName evidence="1">Uncharacterized protein</fullName>
    </submittedName>
</protein>
<dbReference type="EMBL" id="DSKI01000917">
    <property type="protein sequence ID" value="HEB45517.1"/>
    <property type="molecule type" value="Genomic_DNA"/>
</dbReference>
<gene>
    <name evidence="1" type="ORF">ENP70_17910</name>
</gene>